<evidence type="ECO:0000313" key="4">
    <source>
        <dbReference type="EMBL" id="MBO3739761.1"/>
    </source>
</evidence>
<evidence type="ECO:0000313" key="5">
    <source>
        <dbReference type="Proteomes" id="UP000679690"/>
    </source>
</evidence>
<dbReference type="PROSITE" id="PS51186">
    <property type="entry name" value="GNAT"/>
    <property type="match status" value="1"/>
</dbReference>
<protein>
    <submittedName>
        <fullName evidence="4">GNAT family N-acetyltransferase</fullName>
    </submittedName>
</protein>
<dbReference type="InterPro" id="IPR050832">
    <property type="entry name" value="Bact_Acetyltransf"/>
</dbReference>
<gene>
    <name evidence="4" type="ORF">J5X75_19820</name>
</gene>
<comment type="caution">
    <text evidence="4">The sequence shown here is derived from an EMBL/GenBank/DDBJ whole genome shotgun (WGS) entry which is preliminary data.</text>
</comment>
<dbReference type="Proteomes" id="UP000679690">
    <property type="component" value="Unassembled WGS sequence"/>
</dbReference>
<dbReference type="Pfam" id="PF00583">
    <property type="entry name" value="Acetyltransf_1"/>
    <property type="match status" value="1"/>
</dbReference>
<keyword evidence="5" id="KW-1185">Reference proteome</keyword>
<dbReference type="SUPFAM" id="SSF55729">
    <property type="entry name" value="Acyl-CoA N-acyltransferases (Nat)"/>
    <property type="match status" value="1"/>
</dbReference>
<dbReference type="PANTHER" id="PTHR43877:SF2">
    <property type="entry name" value="AMINOALKYLPHOSPHONATE N-ACETYLTRANSFERASE-RELATED"/>
    <property type="match status" value="1"/>
</dbReference>
<reference evidence="4 5" key="1">
    <citation type="submission" date="2021-03" db="EMBL/GenBank/DDBJ databases">
        <title>Actinoplanes flavus sp. nov., a novel actinomycete isolated from Coconut Palm rhizosphere soil.</title>
        <authorList>
            <person name="Luo X."/>
        </authorList>
    </citation>
    <scope>NUCLEOTIDE SEQUENCE [LARGE SCALE GENOMIC DNA]</scope>
    <source>
        <strain evidence="4 5">NEAU-H7</strain>
    </source>
</reference>
<sequence>MTITTRFATQGDEQSLHDLAARTFGLACPPGTAQADIDAFVAAHLSVESFGRYLADPGRILLLVSVDDHPVGYSMLVGGPIGDPDVARVVDAATSIELSKFYLAPERHGGGAAAELMTGTLHAAAKTGAATCWLGVNQRNERAARFYAKHGFEVVGVKRFRVGSEWHDDHIRQRGLSSVHG</sequence>
<keyword evidence="2" id="KW-0012">Acyltransferase</keyword>
<dbReference type="InterPro" id="IPR000182">
    <property type="entry name" value="GNAT_dom"/>
</dbReference>
<evidence type="ECO:0000256" key="2">
    <source>
        <dbReference type="ARBA" id="ARBA00023315"/>
    </source>
</evidence>
<dbReference type="Gene3D" id="3.40.630.30">
    <property type="match status" value="1"/>
</dbReference>
<name>A0ABS3ULZ7_9ACTN</name>
<feature type="domain" description="N-acetyltransferase" evidence="3">
    <location>
        <begin position="3"/>
        <end position="175"/>
    </location>
</feature>
<dbReference type="RefSeq" id="WP_208468888.1">
    <property type="nucleotide sequence ID" value="NZ_JAGFNS010000012.1"/>
</dbReference>
<accession>A0ABS3ULZ7</accession>
<keyword evidence="1" id="KW-0808">Transferase</keyword>
<dbReference type="EMBL" id="JAGFNS010000012">
    <property type="protein sequence ID" value="MBO3739761.1"/>
    <property type="molecule type" value="Genomic_DNA"/>
</dbReference>
<dbReference type="PANTHER" id="PTHR43877">
    <property type="entry name" value="AMINOALKYLPHOSPHONATE N-ACETYLTRANSFERASE-RELATED-RELATED"/>
    <property type="match status" value="1"/>
</dbReference>
<organism evidence="4 5">
    <name type="scientific">Actinoplanes flavus</name>
    <dbReference type="NCBI Taxonomy" id="2820290"/>
    <lineage>
        <taxon>Bacteria</taxon>
        <taxon>Bacillati</taxon>
        <taxon>Actinomycetota</taxon>
        <taxon>Actinomycetes</taxon>
        <taxon>Micromonosporales</taxon>
        <taxon>Micromonosporaceae</taxon>
        <taxon>Actinoplanes</taxon>
    </lineage>
</organism>
<evidence type="ECO:0000256" key="1">
    <source>
        <dbReference type="ARBA" id="ARBA00022679"/>
    </source>
</evidence>
<dbReference type="InterPro" id="IPR016181">
    <property type="entry name" value="Acyl_CoA_acyltransferase"/>
</dbReference>
<evidence type="ECO:0000259" key="3">
    <source>
        <dbReference type="PROSITE" id="PS51186"/>
    </source>
</evidence>
<proteinExistence type="predicted"/>